<dbReference type="EMBL" id="JALBCA010000086">
    <property type="protein sequence ID" value="KAI2383641.1"/>
    <property type="molecule type" value="Genomic_DNA"/>
</dbReference>
<name>A0ACB8URH4_9EURO</name>
<gene>
    <name evidence="1" type="primary">NAB3</name>
    <name evidence="1" type="ORF">LOY88_005110</name>
</gene>
<reference evidence="1" key="1">
    <citation type="journal article" date="2022" name="bioRxiv">
        <title>Population genetic analysis of Ophidiomyces ophidiicola, the causative agent of snake fungal disease, indicates recent introductions to the USA.</title>
        <authorList>
            <person name="Ladner J.T."/>
            <person name="Palmer J.M."/>
            <person name="Ettinger C.L."/>
            <person name="Stajich J.E."/>
            <person name="Farrell T.M."/>
            <person name="Glorioso B.M."/>
            <person name="Lawson B."/>
            <person name="Price S.J."/>
            <person name="Stengle A.G."/>
            <person name="Grear D.A."/>
            <person name="Lorch J.M."/>
        </authorList>
    </citation>
    <scope>NUCLEOTIDE SEQUENCE</scope>
    <source>
        <strain evidence="1">NWHC 24266-5</strain>
    </source>
</reference>
<comment type="caution">
    <text evidence="1">The sequence shown here is derived from an EMBL/GenBank/DDBJ whole genome shotgun (WGS) entry which is preliminary data.</text>
</comment>
<protein>
    <submittedName>
        <fullName evidence="1">Nuclear polyadenylated RNA-binding protein 3</fullName>
    </submittedName>
</protein>
<accession>A0ACB8URH4</accession>
<proteinExistence type="predicted"/>
<sequence>MTSVPPDDVIHFRGKTLTPESPRPLHIPEPSNIPVLENQMDPIFNDTSTYNITLHAKDTTSSLPRAGDTAHLMEQYARIYSLLADKNQTMENGGGGDQGSSNIRDFDQAEVQEIKHGSNVSDPQNSHSACHFKSTLVPMSAQEHCTTSSKDYANCPTVAIAFKTEVDSSINQNHPPNTAPQGSQSQSNSQTMPHDPDSGINYESLLDNLCQPTATAPSLSEASALQSIPATGINTRSLDTEPSLSSPYTLPPRPPPQEKPYIHPNYSPTDDIRSFHNIHTQKSTTSPHVAQSNLYEAAAVPLGTPGEIPQSSLQSGLYPPVSSFQQTHITTPQVDNEASRSVSGNDRSESSDALASKPQESRNDEAPWGPEIQRKYDDFLHNERTYVTEGVWDRFASGSRLFVGNLPSERVTKRDLFHLFHKYGQLAQISIKPAYGFVQFMDAASCRRALDAEQGGSIRGRKIHLEISKPQRNTRSTVENSRQRGKRRSRSPDRAKGRESRRGNRGDRISSGRRSSFDENKDRADGRHGDTYRPTKSPPQASRRDEYRSRDRSIDKKDPRGRRRSRSPYRSSDRYRSPTPRAQGYDSDSELPIPRRAPRHVPDVQIIVLENIANEFVYRVETCFRDHNLRTDVLILSPRIRLPPVIRRQILEGVLAIVKLSKSNQYAGKIPLQVFDRSSGVNNVRFNEYSGLEPKVAAEVILQARNISISAPSPAIPPHGLGIQAPLPPQNMAPQPNIANLISNLDAPTLQSLLGVLQPNPVGIAQNYASPNPQSADLAHLLNTISHQTSTVSSIIPSSQNFAPLPTIGQFPNNTGVETETNLATLLSRGQPQANPSQVQNIIDQLTQWKK</sequence>
<organism evidence="1">
    <name type="scientific">Ophidiomyces ophidiicola</name>
    <dbReference type="NCBI Taxonomy" id="1387563"/>
    <lineage>
        <taxon>Eukaryota</taxon>
        <taxon>Fungi</taxon>
        <taxon>Dikarya</taxon>
        <taxon>Ascomycota</taxon>
        <taxon>Pezizomycotina</taxon>
        <taxon>Eurotiomycetes</taxon>
        <taxon>Eurotiomycetidae</taxon>
        <taxon>Onygenales</taxon>
        <taxon>Onygenaceae</taxon>
        <taxon>Ophidiomyces</taxon>
    </lineage>
</organism>
<evidence type="ECO:0000313" key="1">
    <source>
        <dbReference type="EMBL" id="KAI2383641.1"/>
    </source>
</evidence>